<sequence length="118" mass="12513">MQRPSISLAGGKARCGVAAEVLDCGSQVRLRPRGAALPTSERTAWLSVQERPAPGKKPRLAKNAGFASAAAFASLLSSESLLLARLDHFHATMAIIDIIIVIIIAAYTIRPNGRWGHG</sequence>
<keyword evidence="1" id="KW-0812">Transmembrane</keyword>
<name>A0A9P1CZN2_9DINO</name>
<protein>
    <submittedName>
        <fullName evidence="2">Uncharacterized protein</fullName>
    </submittedName>
</protein>
<feature type="transmembrane region" description="Helical" evidence="1">
    <location>
        <begin position="89"/>
        <end position="109"/>
    </location>
</feature>
<reference evidence="3" key="2">
    <citation type="submission" date="2024-04" db="EMBL/GenBank/DDBJ databases">
        <authorList>
            <person name="Chen Y."/>
            <person name="Shah S."/>
            <person name="Dougan E. K."/>
            <person name="Thang M."/>
            <person name="Chan C."/>
        </authorList>
    </citation>
    <scope>NUCLEOTIDE SEQUENCE [LARGE SCALE GENOMIC DNA]</scope>
</reference>
<gene>
    <name evidence="2" type="ORF">C1SCF055_LOCUS27231</name>
</gene>
<dbReference type="EMBL" id="CAMXCT030002891">
    <property type="protein sequence ID" value="CAL4788471.1"/>
    <property type="molecule type" value="Genomic_DNA"/>
</dbReference>
<dbReference type="AlphaFoldDB" id="A0A9P1CZN2"/>
<proteinExistence type="predicted"/>
<dbReference type="EMBL" id="CAMXCT020002891">
    <property type="protein sequence ID" value="CAL1154534.1"/>
    <property type="molecule type" value="Genomic_DNA"/>
</dbReference>
<evidence type="ECO:0000313" key="4">
    <source>
        <dbReference type="Proteomes" id="UP001152797"/>
    </source>
</evidence>
<dbReference type="EMBL" id="CAMXCT010002891">
    <property type="protein sequence ID" value="CAI4001159.1"/>
    <property type="molecule type" value="Genomic_DNA"/>
</dbReference>
<keyword evidence="1" id="KW-0472">Membrane</keyword>
<reference evidence="2" key="1">
    <citation type="submission" date="2022-10" db="EMBL/GenBank/DDBJ databases">
        <authorList>
            <person name="Chen Y."/>
            <person name="Dougan E. K."/>
            <person name="Chan C."/>
            <person name="Rhodes N."/>
            <person name="Thang M."/>
        </authorList>
    </citation>
    <scope>NUCLEOTIDE SEQUENCE</scope>
</reference>
<comment type="caution">
    <text evidence="2">The sequence shown here is derived from an EMBL/GenBank/DDBJ whole genome shotgun (WGS) entry which is preliminary data.</text>
</comment>
<accession>A0A9P1CZN2</accession>
<keyword evidence="4" id="KW-1185">Reference proteome</keyword>
<dbReference type="Proteomes" id="UP001152797">
    <property type="component" value="Unassembled WGS sequence"/>
</dbReference>
<keyword evidence="1" id="KW-1133">Transmembrane helix</keyword>
<evidence type="ECO:0000256" key="1">
    <source>
        <dbReference type="SAM" id="Phobius"/>
    </source>
</evidence>
<evidence type="ECO:0000313" key="2">
    <source>
        <dbReference type="EMBL" id="CAI4001159.1"/>
    </source>
</evidence>
<organism evidence="2">
    <name type="scientific">Cladocopium goreaui</name>
    <dbReference type="NCBI Taxonomy" id="2562237"/>
    <lineage>
        <taxon>Eukaryota</taxon>
        <taxon>Sar</taxon>
        <taxon>Alveolata</taxon>
        <taxon>Dinophyceae</taxon>
        <taxon>Suessiales</taxon>
        <taxon>Symbiodiniaceae</taxon>
        <taxon>Cladocopium</taxon>
    </lineage>
</organism>
<evidence type="ECO:0000313" key="3">
    <source>
        <dbReference type="EMBL" id="CAL1154534.1"/>
    </source>
</evidence>